<name>A0ABY1R6E8_9FLAO</name>
<reference evidence="2 3" key="1">
    <citation type="submission" date="2017-05" db="EMBL/GenBank/DDBJ databases">
        <authorList>
            <person name="Varghese N."/>
            <person name="Submissions S."/>
        </authorList>
    </citation>
    <scope>NUCLEOTIDE SEQUENCE [LARGE SCALE GENOMIC DNA]</scope>
    <source>
        <strain evidence="2 3">DSM 18015</strain>
    </source>
</reference>
<dbReference type="Proteomes" id="UP001158050">
    <property type="component" value="Unassembled WGS sequence"/>
</dbReference>
<organism evidence="2 3">
    <name type="scientific">Epilithonimonas pallida</name>
    <dbReference type="NCBI Taxonomy" id="373671"/>
    <lineage>
        <taxon>Bacteria</taxon>
        <taxon>Pseudomonadati</taxon>
        <taxon>Bacteroidota</taxon>
        <taxon>Flavobacteriia</taxon>
        <taxon>Flavobacteriales</taxon>
        <taxon>Weeksellaceae</taxon>
        <taxon>Chryseobacterium group</taxon>
        <taxon>Epilithonimonas</taxon>
    </lineage>
</organism>
<feature type="region of interest" description="Disordered" evidence="1">
    <location>
        <begin position="1"/>
        <end position="23"/>
    </location>
</feature>
<evidence type="ECO:0000256" key="1">
    <source>
        <dbReference type="SAM" id="MobiDB-lite"/>
    </source>
</evidence>
<dbReference type="EMBL" id="FXUO01000005">
    <property type="protein sequence ID" value="SMP93866.1"/>
    <property type="molecule type" value="Genomic_DNA"/>
</dbReference>
<keyword evidence="3" id="KW-1185">Reference proteome</keyword>
<gene>
    <name evidence="2" type="ORF">SAMN05421679_105144</name>
</gene>
<protein>
    <recommendedName>
        <fullName evidence="4">PRTRC system protein F</fullName>
    </recommendedName>
</protein>
<proteinExistence type="predicted"/>
<accession>A0ABY1R6E8</accession>
<sequence>MKNATKKPIGYHPTARRKKTKTTAPAVKRLRTMDASAQRQFGNTERPTEISTRFPTSDAFLKTCFMPLLKGNDITPKQSQRRIAKTERDFYKSLSQLAEHYEIQPMRTKHFGYPYNIRLALMDVQKKLKAKTENWAGIQLIDKESNTCFTVEERCNTGATLFYIPVVPLYRLLRQKTNRKAGCLLLSVCSYLYRNAGIPYYRIEDSYLYWNYEMLTDWLEQDAEMEDYFLCKKELQRAELIGDLMGQKISDPRNLQFFEQRLKGFNPKDQFDKACFALAKEVFTLYSQYPDESIFRNAHHNNAIDPETMAEDGYNDYNEENVVTMDKYISFFAESEGVLYDNLVSMINNEFNEYAEAQEPIIFKTFDGNSLLNKSLDFENNLFKLLNELCRLLN</sequence>
<evidence type="ECO:0000313" key="2">
    <source>
        <dbReference type="EMBL" id="SMP93866.1"/>
    </source>
</evidence>
<dbReference type="RefSeq" id="WP_283416996.1">
    <property type="nucleotide sequence ID" value="NZ_FXUO01000005.1"/>
</dbReference>
<evidence type="ECO:0008006" key="4">
    <source>
        <dbReference type="Google" id="ProtNLM"/>
    </source>
</evidence>
<evidence type="ECO:0000313" key="3">
    <source>
        <dbReference type="Proteomes" id="UP001158050"/>
    </source>
</evidence>
<comment type="caution">
    <text evidence="2">The sequence shown here is derived from an EMBL/GenBank/DDBJ whole genome shotgun (WGS) entry which is preliminary data.</text>
</comment>